<sequence length="761" mass="82172">MDTTPFNAWKLVSLSPLPVWALVLLGVGVALGVGLAAWGVRREPARARRWSLWGLRLGAGLAALFFLLEPGIRNLQVARMKNRLAVLVDRSASMNFPVEPGGVTRSAEAAAFLESAAPGLSALQDRYAVEVYGFDPELAPVTAESLTKEPARAGTSDLLSALRSAGAGAQGAKKLGGVLLLSDGADNVELANGAVGRARAALADLGVPVSTFVVGQEALKDLAVERVKVDDFAFVRNSLTVEVEVHGRGFSGQDVPVVLKQEGKVVASKSVRFESSDDVKPIGFTFTPDQTGRFVYTVSVPVYPDEAVGDNNTRSFVLKVIRDRVRVLLVVGKPSWDERFLRGLLRQDANVDMVSFYILRTMSDDPGVVSQERELSLIPFPMEEIFDTKLDTFDVVIFQNFGYSDSSLSIAQYERNLERYVHNGGAMVMIGGDSVLGEGRANMPTLYEALPLEGAGPANVDSFKARLTPEGMRHPVTAMASGGTSTEAAWAELPAIPGANLTRAKPGATVLMDHPFLTSDGKNAPLVAVWDYGRGRAMVLATDASWYWAFTAHKEGSPSRTYDRFWGNALRWLVRDPDLTTLNVTADPPSVEPGRPVGVVVASRTSDYQPAQDAQVRVELVSVDTQKPVAVQTGQTGPDGVVRLEFPPPAPGPYKLVATAKKGETDLGRGEDAVAVRAVGPELSDASVRPELMEQIAKYTGGKTYRLPMSGLPDDVPLLDPPVVEVGRAKDKPLWDRWYYLVALVGLLGAEWFLRRRFGYV</sequence>
<dbReference type="EMBL" id="MPIN01000014">
    <property type="protein sequence ID" value="OJH35490.1"/>
    <property type="molecule type" value="Genomic_DNA"/>
</dbReference>
<comment type="caution">
    <text evidence="3">The sequence shown here is derived from an EMBL/GenBank/DDBJ whole genome shotgun (WGS) entry which is preliminary data.</text>
</comment>
<dbReference type="SUPFAM" id="SSF53300">
    <property type="entry name" value="vWA-like"/>
    <property type="match status" value="1"/>
</dbReference>
<evidence type="ECO:0000313" key="3">
    <source>
        <dbReference type="EMBL" id="OJH35490.1"/>
    </source>
</evidence>
<dbReference type="Gene3D" id="3.40.50.410">
    <property type="entry name" value="von Willebrand factor, type A domain"/>
    <property type="match status" value="1"/>
</dbReference>
<name>A0A1L9AZR4_9BACT</name>
<dbReference type="Proteomes" id="UP000182229">
    <property type="component" value="Unassembled WGS sequence"/>
</dbReference>
<dbReference type="RefSeq" id="WP_071903590.1">
    <property type="nucleotide sequence ID" value="NZ_MPIN01000014.1"/>
</dbReference>
<feature type="transmembrane region" description="Helical" evidence="1">
    <location>
        <begin position="50"/>
        <end position="68"/>
    </location>
</feature>
<dbReference type="InterPro" id="IPR029062">
    <property type="entry name" value="Class_I_gatase-like"/>
</dbReference>
<dbReference type="Gene3D" id="3.40.50.880">
    <property type="match status" value="1"/>
</dbReference>
<gene>
    <name evidence="3" type="ORF">BON30_38845</name>
</gene>
<feature type="transmembrane region" description="Helical" evidence="1">
    <location>
        <begin position="20"/>
        <end position="38"/>
    </location>
</feature>
<keyword evidence="4" id="KW-1185">Reference proteome</keyword>
<reference evidence="3 4" key="2">
    <citation type="submission" date="2016-12" db="EMBL/GenBank/DDBJ databases">
        <title>Draft Genome Sequence of Cystobacter ferrugineus Strain Cbfe23.</title>
        <authorList>
            <person name="Akbar S."/>
            <person name="Dowd S.E."/>
            <person name="Stevens D.C."/>
        </authorList>
    </citation>
    <scope>NUCLEOTIDE SEQUENCE [LARGE SCALE GENOMIC DNA]</scope>
    <source>
        <strain evidence="3 4">Cbfe23</strain>
    </source>
</reference>
<dbReference type="Pfam" id="PF07090">
    <property type="entry name" value="GATase1_like"/>
    <property type="match status" value="1"/>
</dbReference>
<evidence type="ECO:0000256" key="1">
    <source>
        <dbReference type="SAM" id="Phobius"/>
    </source>
</evidence>
<keyword evidence="1" id="KW-1133">Transmembrane helix</keyword>
<dbReference type="OrthoDB" id="9769144at2"/>
<accession>A0A1L9AZR4</accession>
<dbReference type="CDD" id="cd00198">
    <property type="entry name" value="vWFA"/>
    <property type="match status" value="1"/>
</dbReference>
<evidence type="ECO:0000313" key="4">
    <source>
        <dbReference type="Proteomes" id="UP000182229"/>
    </source>
</evidence>
<organism evidence="3 4">
    <name type="scientific">Cystobacter ferrugineus</name>
    <dbReference type="NCBI Taxonomy" id="83449"/>
    <lineage>
        <taxon>Bacteria</taxon>
        <taxon>Pseudomonadati</taxon>
        <taxon>Myxococcota</taxon>
        <taxon>Myxococcia</taxon>
        <taxon>Myxococcales</taxon>
        <taxon>Cystobacterineae</taxon>
        <taxon>Archangiaceae</taxon>
        <taxon>Cystobacter</taxon>
    </lineage>
</organism>
<dbReference type="InterPro" id="IPR036465">
    <property type="entry name" value="vWFA_dom_sf"/>
</dbReference>
<dbReference type="STRING" id="83449.BON30_38845"/>
<keyword evidence="1" id="KW-0812">Transmembrane</keyword>
<evidence type="ECO:0000259" key="2">
    <source>
        <dbReference type="Pfam" id="PF07090"/>
    </source>
</evidence>
<proteinExistence type="predicted"/>
<feature type="domain" description="Putative glutamine amidotransferase" evidence="2">
    <location>
        <begin position="414"/>
        <end position="574"/>
    </location>
</feature>
<keyword evidence="1" id="KW-0472">Membrane</keyword>
<reference evidence="4" key="1">
    <citation type="submission" date="2016-11" db="EMBL/GenBank/DDBJ databases">
        <authorList>
            <person name="Shukria A."/>
            <person name="Stevens D.C."/>
        </authorList>
    </citation>
    <scope>NUCLEOTIDE SEQUENCE [LARGE SCALE GENOMIC DNA]</scope>
    <source>
        <strain evidence="4">Cbfe23</strain>
    </source>
</reference>
<dbReference type="InterPro" id="IPR010768">
    <property type="entry name" value="GATase1-like"/>
</dbReference>
<dbReference type="SUPFAM" id="SSF52317">
    <property type="entry name" value="Class I glutamine amidotransferase-like"/>
    <property type="match status" value="1"/>
</dbReference>
<dbReference type="PANTHER" id="PTHR37947">
    <property type="entry name" value="BLL2462 PROTEIN"/>
    <property type="match status" value="1"/>
</dbReference>
<dbReference type="PANTHER" id="PTHR37947:SF1">
    <property type="entry name" value="BLL2462 PROTEIN"/>
    <property type="match status" value="1"/>
</dbReference>
<dbReference type="AlphaFoldDB" id="A0A1L9AZR4"/>
<protein>
    <submittedName>
        <fullName evidence="3">Theronine dehydrogenase</fullName>
    </submittedName>
</protein>